<dbReference type="EMBL" id="PVZG01000004">
    <property type="protein sequence ID" value="PRY30505.1"/>
    <property type="molecule type" value="Genomic_DNA"/>
</dbReference>
<dbReference type="GO" id="GO:0008610">
    <property type="term" value="P:lipid biosynthetic process"/>
    <property type="evidence" value="ECO:0007669"/>
    <property type="project" value="UniProtKB-ARBA"/>
</dbReference>
<reference evidence="8 9" key="1">
    <citation type="submission" date="2018-03" db="EMBL/GenBank/DDBJ databases">
        <title>Genomic Encyclopedia of Archaeal and Bacterial Type Strains, Phase II (KMG-II): from individual species to whole genera.</title>
        <authorList>
            <person name="Goeker M."/>
        </authorList>
    </citation>
    <scope>NUCLEOTIDE SEQUENCE [LARGE SCALE GENOMIC DNA]</scope>
    <source>
        <strain evidence="8 9">DSM 45348</strain>
    </source>
</reference>
<proteinExistence type="predicted"/>
<dbReference type="SUPFAM" id="SSF52777">
    <property type="entry name" value="CoA-dependent acyltransferases"/>
    <property type="match status" value="2"/>
</dbReference>
<dbReference type="InterPro" id="IPR001031">
    <property type="entry name" value="Thioesterase"/>
</dbReference>
<dbReference type="InterPro" id="IPR010071">
    <property type="entry name" value="AA_adenyl_dom"/>
</dbReference>
<organism evidence="8 9">
    <name type="scientific">Pseudosporangium ferrugineum</name>
    <dbReference type="NCBI Taxonomy" id="439699"/>
    <lineage>
        <taxon>Bacteria</taxon>
        <taxon>Bacillati</taxon>
        <taxon>Actinomycetota</taxon>
        <taxon>Actinomycetes</taxon>
        <taxon>Micromonosporales</taxon>
        <taxon>Micromonosporaceae</taxon>
        <taxon>Pseudosporangium</taxon>
    </lineage>
</organism>
<evidence type="ECO:0000313" key="9">
    <source>
        <dbReference type="Proteomes" id="UP000239209"/>
    </source>
</evidence>
<dbReference type="InterPro" id="IPR025110">
    <property type="entry name" value="AMP-bd_C"/>
</dbReference>
<dbReference type="Pfam" id="PF13193">
    <property type="entry name" value="AMP-binding_C"/>
    <property type="match status" value="1"/>
</dbReference>
<evidence type="ECO:0000256" key="2">
    <source>
        <dbReference type="ARBA" id="ARBA00004924"/>
    </source>
</evidence>
<dbReference type="Pfam" id="PF00550">
    <property type="entry name" value="PP-binding"/>
    <property type="match status" value="2"/>
</dbReference>
<dbReference type="PROSITE" id="PS50075">
    <property type="entry name" value="CARRIER"/>
    <property type="match status" value="2"/>
</dbReference>
<dbReference type="InterPro" id="IPR023213">
    <property type="entry name" value="CAT-like_dom_sf"/>
</dbReference>
<dbReference type="GO" id="GO:0031177">
    <property type="term" value="F:phosphopantetheine binding"/>
    <property type="evidence" value="ECO:0007669"/>
    <property type="project" value="InterPro"/>
</dbReference>
<evidence type="ECO:0000313" key="8">
    <source>
        <dbReference type="EMBL" id="PRY30505.1"/>
    </source>
</evidence>
<keyword evidence="3" id="KW-0596">Phosphopantetheine</keyword>
<protein>
    <submittedName>
        <fullName evidence="8">Amino acid adenylation domain-containing protein</fullName>
    </submittedName>
</protein>
<dbReference type="NCBIfam" id="TIGR01733">
    <property type="entry name" value="AA-adenyl-dom"/>
    <property type="match status" value="1"/>
</dbReference>
<dbReference type="GO" id="GO:0005737">
    <property type="term" value="C:cytoplasm"/>
    <property type="evidence" value="ECO:0007669"/>
    <property type="project" value="TreeGrafter"/>
</dbReference>
<evidence type="ECO:0000256" key="3">
    <source>
        <dbReference type="ARBA" id="ARBA00022450"/>
    </source>
</evidence>
<gene>
    <name evidence="8" type="ORF">CLV70_10457</name>
</gene>
<dbReference type="Gene3D" id="3.40.50.1820">
    <property type="entry name" value="alpha/beta hydrolase"/>
    <property type="match status" value="1"/>
</dbReference>
<dbReference type="Pfam" id="PF00668">
    <property type="entry name" value="Condensation"/>
    <property type="match status" value="1"/>
</dbReference>
<dbReference type="PROSITE" id="PS00455">
    <property type="entry name" value="AMP_BINDING"/>
    <property type="match status" value="1"/>
</dbReference>
<dbReference type="InterPro" id="IPR001242">
    <property type="entry name" value="Condensation_dom"/>
</dbReference>
<dbReference type="GO" id="GO:0043041">
    <property type="term" value="P:amino acid activation for nonribosomal peptide biosynthetic process"/>
    <property type="evidence" value="ECO:0007669"/>
    <property type="project" value="TreeGrafter"/>
</dbReference>
<evidence type="ECO:0000256" key="5">
    <source>
        <dbReference type="ARBA" id="ARBA00022598"/>
    </source>
</evidence>
<evidence type="ECO:0000256" key="6">
    <source>
        <dbReference type="SAM" id="MobiDB-lite"/>
    </source>
</evidence>
<dbReference type="InterPro" id="IPR020845">
    <property type="entry name" value="AMP-binding_CS"/>
</dbReference>
<dbReference type="InterPro" id="IPR000873">
    <property type="entry name" value="AMP-dep_synth/lig_dom"/>
</dbReference>
<dbReference type="InterPro" id="IPR045851">
    <property type="entry name" value="AMP-bd_C_sf"/>
</dbReference>
<dbReference type="PANTHER" id="PTHR45527:SF10">
    <property type="entry name" value="PYOCHELIN SYNTHASE PCHF"/>
    <property type="match status" value="1"/>
</dbReference>
<feature type="region of interest" description="Disordered" evidence="6">
    <location>
        <begin position="75"/>
        <end position="99"/>
    </location>
</feature>
<dbReference type="SMART" id="SM00823">
    <property type="entry name" value="PKS_PP"/>
    <property type="match status" value="2"/>
</dbReference>
<evidence type="ECO:0000256" key="1">
    <source>
        <dbReference type="ARBA" id="ARBA00001957"/>
    </source>
</evidence>
<feature type="domain" description="Carrier" evidence="7">
    <location>
        <begin position="1051"/>
        <end position="1124"/>
    </location>
</feature>
<dbReference type="Gene3D" id="3.30.559.10">
    <property type="entry name" value="Chloramphenicol acetyltransferase-like domain"/>
    <property type="match status" value="1"/>
</dbReference>
<evidence type="ECO:0000259" key="7">
    <source>
        <dbReference type="PROSITE" id="PS50075"/>
    </source>
</evidence>
<feature type="domain" description="Carrier" evidence="7">
    <location>
        <begin position="1"/>
        <end position="77"/>
    </location>
</feature>
<dbReference type="InterPro" id="IPR036736">
    <property type="entry name" value="ACP-like_sf"/>
</dbReference>
<dbReference type="Gene3D" id="2.30.38.10">
    <property type="entry name" value="Luciferase, Domain 3"/>
    <property type="match status" value="1"/>
</dbReference>
<dbReference type="InterPro" id="IPR009081">
    <property type="entry name" value="PP-bd_ACP"/>
</dbReference>
<dbReference type="Gene3D" id="3.30.559.30">
    <property type="entry name" value="Nonribosomal peptide synthetase, condensation domain"/>
    <property type="match status" value="1"/>
</dbReference>
<dbReference type="Gene3D" id="1.10.1200.10">
    <property type="entry name" value="ACP-like"/>
    <property type="match status" value="2"/>
</dbReference>
<dbReference type="Gene3D" id="3.30.300.30">
    <property type="match status" value="1"/>
</dbReference>
<dbReference type="Gene3D" id="3.40.50.980">
    <property type="match status" value="2"/>
</dbReference>
<dbReference type="GO" id="GO:0044550">
    <property type="term" value="P:secondary metabolite biosynthetic process"/>
    <property type="evidence" value="ECO:0007669"/>
    <property type="project" value="TreeGrafter"/>
</dbReference>
<evidence type="ECO:0000256" key="4">
    <source>
        <dbReference type="ARBA" id="ARBA00022553"/>
    </source>
</evidence>
<dbReference type="RefSeq" id="WP_245908145.1">
    <property type="nucleotide sequence ID" value="NZ_PVZG01000004.1"/>
</dbReference>
<dbReference type="FunFam" id="3.40.50.12780:FF:000012">
    <property type="entry name" value="Non-ribosomal peptide synthetase"/>
    <property type="match status" value="1"/>
</dbReference>
<dbReference type="InterPro" id="IPR029058">
    <property type="entry name" value="AB_hydrolase_fold"/>
</dbReference>
<keyword evidence="9" id="KW-1185">Reference proteome</keyword>
<dbReference type="SUPFAM" id="SSF47336">
    <property type="entry name" value="ACP-like"/>
    <property type="match status" value="2"/>
</dbReference>
<dbReference type="PANTHER" id="PTHR45527">
    <property type="entry name" value="NONRIBOSOMAL PEPTIDE SYNTHETASE"/>
    <property type="match status" value="1"/>
</dbReference>
<comment type="pathway">
    <text evidence="2">Siderophore biosynthesis.</text>
</comment>
<feature type="compositionally biased region" description="Low complexity" evidence="6">
    <location>
        <begin position="75"/>
        <end position="85"/>
    </location>
</feature>
<comment type="cofactor">
    <cofactor evidence="1">
        <name>pantetheine 4'-phosphate</name>
        <dbReference type="ChEBI" id="CHEBI:47942"/>
    </cofactor>
</comment>
<dbReference type="Pfam" id="PF00501">
    <property type="entry name" value="AMP-binding"/>
    <property type="match status" value="1"/>
</dbReference>
<dbReference type="InterPro" id="IPR020806">
    <property type="entry name" value="PKS_PP-bd"/>
</dbReference>
<dbReference type="Proteomes" id="UP000239209">
    <property type="component" value="Unassembled WGS sequence"/>
</dbReference>
<dbReference type="GO" id="GO:0003824">
    <property type="term" value="F:catalytic activity"/>
    <property type="evidence" value="ECO:0007669"/>
    <property type="project" value="InterPro"/>
</dbReference>
<name>A0A2T0SAP9_9ACTN</name>
<dbReference type="SUPFAM" id="SSF56801">
    <property type="entry name" value="Acetyl-CoA synthetase-like"/>
    <property type="match status" value="1"/>
</dbReference>
<dbReference type="SUPFAM" id="SSF53474">
    <property type="entry name" value="alpha/beta-Hydrolases"/>
    <property type="match status" value="1"/>
</dbReference>
<comment type="caution">
    <text evidence="8">The sequence shown here is derived from an EMBL/GenBank/DDBJ whole genome shotgun (WGS) entry which is preliminary data.</text>
</comment>
<keyword evidence="4" id="KW-0597">Phosphoprotein</keyword>
<dbReference type="Pfam" id="PF00975">
    <property type="entry name" value="Thioesterase"/>
    <property type="match status" value="1"/>
</dbReference>
<keyword evidence="5" id="KW-0436">Ligase</keyword>
<sequence length="1375" mass="147817">MSETSTVQRLRAVWAEALDAPADFPDEASFFELGGYSLLALAVADRIGAELRVEAPRMLIFEHPTFRDLAGWAAAQEPGPAPGEQDAAPQTAPGEPATFPMSPLQQAYVLGEIGSFPFSSPAQFVEEYRCPALDVEAFGTAVLRLVDRHEMLRAVYTDVGEGRVAAPPERAPVEVRDLRHLDAGDAVEVITGSREELARTPPPLGSAEIVRFRLFRRTDHWHVQVAGRLLTFDGRSGDVFADELRDLLDGRPLPPLRYGYPRYRRAVADESHEDDRRYWVDRLPSLPAAPELPYRPEVVSGSLRRRTVTVEGDAWRAFKAGAARHGITTTVALCAAFGEVLRHFSAAPDFTLNVMYGERRPLHDDVPAVIGNFSDTLLLACHDAPGETFLGRARRLGMQLVTDLAHGRHSGVETIREFNRHHGTSRHAAMPVVFASVIGNGASDGIFLERLGWERLGGQIHTPQVCLDHQVFDARDRLTANWDCVEEAFAPGVLDAMVDAYRRLLGRLCAEPGAWDERRFDLTPAAQLDVRAAVNDTARTFAPGTLHGGVLAQARRTPAAPAVLTSRETLTYAQLAERATAVAASLAARGCGPGDRVLVHAGRGPAQIAAALGTLVAGCVYVPLNPRWPDARLRQIAGTAVPSAVLTDRRPAEVAAWAGALTTLPVEGDHPAGPFRAPRTDPESVAYVIFTSGTTGRPKGVVIRHEAALNTIADLEERFALGPRDRMLAISESTFDLSIHDIFGPLRVGGAVVVPDERQADDIASLHELAAGHAVTVWNSVPAYLTMLADYRRVTARPGLPALRLAMASGDWVPVTLAAALRETLPGLRVVALGGATEASIWSNWYDVPEALPPGWPSVPYGHPLANQRFRVLDAAGADRPDWVPGDLFIGGHGLADGYLHAPGLTAAAFRTDPRTGDRLYRTGDRARYRPGGTLEFLGRADDQVKVNGFRVELSEVDAALLAHPGVRAAAAVLRRDDRGGTLTGHVVPGPGAGPGLERDLLAALPRRLPDYMVPGAIRLHDSLPLTANGKVDRARLSALPAQEEPGTAQEPASDVERRMLELWRQAVAVRGVTDDFFAYGGHSLAAAALMNAVEREFGVRLPLAALYEHRTVRRLATLLDRQAAHGPVRVRMGGRGSPVVLVHPVGGDILCYQPLVAALGDHATLWGIAASTHPDGERTVPALAREYADLADGDTVRLAGWSFGAVVAYEMARVLVDRGRRCDLVMIDPWLPATPGADVDDATLLASFVHNLSEGRLRGHAAGGDLESLVAGEPRLAGMSVPALTEMFGRYRANARALNRYEFTADARLRPVVLTATEGLGAGGAAYLTPLSASRYAAALPGATWHEVNGDHFSVVDPVRTPSLTALLLAGLPG</sequence>
<accession>A0A2T0SAP9</accession>